<reference evidence="1 2" key="1">
    <citation type="journal article" date="2019" name="Sci. Rep.">
        <title>Orb-weaving spider Araneus ventricosus genome elucidates the spidroin gene catalogue.</title>
        <authorList>
            <person name="Kono N."/>
            <person name="Nakamura H."/>
            <person name="Ohtoshi R."/>
            <person name="Moran D.A.P."/>
            <person name="Shinohara A."/>
            <person name="Yoshida Y."/>
            <person name="Fujiwara M."/>
            <person name="Mori M."/>
            <person name="Tomita M."/>
            <person name="Arakawa K."/>
        </authorList>
    </citation>
    <scope>NUCLEOTIDE SEQUENCE [LARGE SCALE GENOMIC DNA]</scope>
</reference>
<proteinExistence type="predicted"/>
<accession>A0A4Y2LS16</accession>
<comment type="caution">
    <text evidence="1">The sequence shown here is derived from an EMBL/GenBank/DDBJ whole genome shotgun (WGS) entry which is preliminary data.</text>
</comment>
<evidence type="ECO:0000313" key="2">
    <source>
        <dbReference type="Proteomes" id="UP000499080"/>
    </source>
</evidence>
<keyword evidence="2" id="KW-1185">Reference proteome</keyword>
<dbReference type="Proteomes" id="UP000499080">
    <property type="component" value="Unassembled WGS sequence"/>
</dbReference>
<evidence type="ECO:0000313" key="1">
    <source>
        <dbReference type="EMBL" id="GBN17244.1"/>
    </source>
</evidence>
<gene>
    <name evidence="1" type="ORF">AVEN_91936_1</name>
</gene>
<name>A0A4Y2LS16_ARAVE</name>
<protein>
    <submittedName>
        <fullName evidence="1">Uncharacterized protein</fullName>
    </submittedName>
</protein>
<organism evidence="1 2">
    <name type="scientific">Araneus ventricosus</name>
    <name type="common">Orbweaver spider</name>
    <name type="synonym">Epeira ventricosa</name>
    <dbReference type="NCBI Taxonomy" id="182803"/>
    <lineage>
        <taxon>Eukaryota</taxon>
        <taxon>Metazoa</taxon>
        <taxon>Ecdysozoa</taxon>
        <taxon>Arthropoda</taxon>
        <taxon>Chelicerata</taxon>
        <taxon>Arachnida</taxon>
        <taxon>Araneae</taxon>
        <taxon>Araneomorphae</taxon>
        <taxon>Entelegynae</taxon>
        <taxon>Araneoidea</taxon>
        <taxon>Araneidae</taxon>
        <taxon>Araneus</taxon>
    </lineage>
</organism>
<dbReference type="EMBL" id="BGPR01006238">
    <property type="protein sequence ID" value="GBN17244.1"/>
    <property type="molecule type" value="Genomic_DNA"/>
</dbReference>
<dbReference type="AlphaFoldDB" id="A0A4Y2LS16"/>
<feature type="non-terminal residue" evidence="1">
    <location>
        <position position="1"/>
    </location>
</feature>
<sequence>PFENSILDPAQCSRYQFITIAAFMDSGLALWTCRDPSLFRLVEWEGSHLLRWLGRVTQRSGSELYTVESMKDPFRCGIKQQKHDLMKIPRLDGLLC</sequence>